<evidence type="ECO:0000256" key="5">
    <source>
        <dbReference type="ARBA" id="ARBA00022989"/>
    </source>
</evidence>
<accession>A0A9Q4C3H1</accession>
<proteinExistence type="predicted"/>
<keyword evidence="7 9" id="KW-0472">Membrane</keyword>
<dbReference type="RefSeq" id="WP_266086435.1">
    <property type="nucleotide sequence ID" value="NZ_RKLV01000003.1"/>
</dbReference>
<keyword evidence="11" id="KW-1185">Reference proteome</keyword>
<keyword evidence="3 9" id="KW-0812">Transmembrane</keyword>
<evidence type="ECO:0000256" key="3">
    <source>
        <dbReference type="ARBA" id="ARBA00022692"/>
    </source>
</evidence>
<keyword evidence="6" id="KW-0811">Translocation</keyword>
<dbReference type="Pfam" id="PF02416">
    <property type="entry name" value="TatA_B_E"/>
    <property type="match status" value="1"/>
</dbReference>
<dbReference type="AlphaFoldDB" id="A0A9Q4C3H1"/>
<evidence type="ECO:0000256" key="9">
    <source>
        <dbReference type="SAM" id="Phobius"/>
    </source>
</evidence>
<comment type="caution">
    <text evidence="10">The sequence shown here is derived from an EMBL/GenBank/DDBJ whole genome shotgun (WGS) entry which is preliminary data.</text>
</comment>
<dbReference type="GO" id="GO:0015031">
    <property type="term" value="P:protein transport"/>
    <property type="evidence" value="ECO:0007669"/>
    <property type="project" value="UniProtKB-KW"/>
</dbReference>
<comment type="subcellular location">
    <subcellularLocation>
        <location evidence="1">Membrane</location>
        <topology evidence="1">Single-pass membrane protein</topology>
    </subcellularLocation>
</comment>
<dbReference type="EMBL" id="RKLV01000003">
    <property type="protein sequence ID" value="MCX2818593.1"/>
    <property type="molecule type" value="Genomic_DNA"/>
</dbReference>
<feature type="compositionally biased region" description="Basic and acidic residues" evidence="8">
    <location>
        <begin position="51"/>
        <end position="65"/>
    </location>
</feature>
<organism evidence="10 11">
    <name type="scientific">Halorutilus salinus</name>
    <dbReference type="NCBI Taxonomy" id="2487751"/>
    <lineage>
        <taxon>Archaea</taxon>
        <taxon>Methanobacteriati</taxon>
        <taxon>Methanobacteriota</taxon>
        <taxon>Stenosarchaea group</taxon>
        <taxon>Halobacteria</taxon>
        <taxon>Halorutilales</taxon>
        <taxon>Halorutilaceae</taxon>
        <taxon>Halorutilus</taxon>
    </lineage>
</organism>
<dbReference type="PANTHER" id="PTHR42982:SF1">
    <property type="entry name" value="SEC-INDEPENDENT PROTEIN TRANSLOCASE PROTEIN TATA"/>
    <property type="match status" value="1"/>
</dbReference>
<evidence type="ECO:0000256" key="7">
    <source>
        <dbReference type="ARBA" id="ARBA00023136"/>
    </source>
</evidence>
<keyword evidence="4" id="KW-0653">Protein transport</keyword>
<name>A0A9Q4C3H1_9EURY</name>
<evidence type="ECO:0000256" key="1">
    <source>
        <dbReference type="ARBA" id="ARBA00004167"/>
    </source>
</evidence>
<protein>
    <submittedName>
        <fullName evidence="10">Twin-arginine translocase TatA/TatE family subunit</fullName>
    </submittedName>
</protein>
<dbReference type="InterPro" id="IPR003369">
    <property type="entry name" value="TatA/B/E"/>
</dbReference>
<evidence type="ECO:0000256" key="8">
    <source>
        <dbReference type="SAM" id="MobiDB-lite"/>
    </source>
</evidence>
<dbReference type="Gene3D" id="1.20.5.3310">
    <property type="match status" value="1"/>
</dbReference>
<gene>
    <name evidence="10" type="ORF">EGH25_04405</name>
</gene>
<evidence type="ECO:0000256" key="6">
    <source>
        <dbReference type="ARBA" id="ARBA00023010"/>
    </source>
</evidence>
<evidence type="ECO:0000256" key="4">
    <source>
        <dbReference type="ARBA" id="ARBA00022927"/>
    </source>
</evidence>
<keyword evidence="5 9" id="KW-1133">Transmembrane helix</keyword>
<dbReference type="PANTHER" id="PTHR42982">
    <property type="entry name" value="SEC-INDEPENDENT PROTEIN TRANSLOCASE PROTEIN TATA"/>
    <property type="match status" value="1"/>
</dbReference>
<feature type="compositionally biased region" description="Polar residues" evidence="8">
    <location>
        <begin position="79"/>
        <end position="88"/>
    </location>
</feature>
<evidence type="ECO:0000313" key="10">
    <source>
        <dbReference type="EMBL" id="MCX2818593.1"/>
    </source>
</evidence>
<feature type="transmembrane region" description="Helical" evidence="9">
    <location>
        <begin position="6"/>
        <end position="28"/>
    </location>
</feature>
<feature type="region of interest" description="Disordered" evidence="8">
    <location>
        <begin position="51"/>
        <end position="88"/>
    </location>
</feature>
<keyword evidence="2" id="KW-0813">Transport</keyword>
<sequence>MVALTPLFVGGLGPLEIGVILILLVLLFGADKIPKLARSAGDAKKEFEKAKMEADKELQEAKKEMEEEAATETSEKNGDGTTTASTDG</sequence>
<dbReference type="GO" id="GO:0016020">
    <property type="term" value="C:membrane"/>
    <property type="evidence" value="ECO:0007669"/>
    <property type="project" value="UniProtKB-ARBA"/>
</dbReference>
<dbReference type="Proteomes" id="UP001149411">
    <property type="component" value="Unassembled WGS sequence"/>
</dbReference>
<evidence type="ECO:0000313" key="11">
    <source>
        <dbReference type="Proteomes" id="UP001149411"/>
    </source>
</evidence>
<reference evidence="10" key="1">
    <citation type="submission" date="2022-09" db="EMBL/GenBank/DDBJ databases">
        <title>Haloadaptaus new haloarchaeum isolated from saline soil.</title>
        <authorList>
            <person name="Duran-Viseras A."/>
            <person name="Sanchez-Porro C."/>
            <person name="Ventosa A."/>
        </authorList>
    </citation>
    <scope>NUCLEOTIDE SEQUENCE</scope>
    <source>
        <strain evidence="10">F3-133</strain>
    </source>
</reference>
<evidence type="ECO:0000256" key="2">
    <source>
        <dbReference type="ARBA" id="ARBA00022448"/>
    </source>
</evidence>